<gene>
    <name evidence="1" type="ORF">PITCH_A2030155</name>
</gene>
<evidence type="ECO:0000313" key="1">
    <source>
        <dbReference type="EMBL" id="SPD74011.1"/>
    </source>
</evidence>
<proteinExistence type="predicted"/>
<organism evidence="1">
    <name type="scientific">uncultured Desulfobacterium sp</name>
    <dbReference type="NCBI Taxonomy" id="201089"/>
    <lineage>
        <taxon>Bacteria</taxon>
        <taxon>Pseudomonadati</taxon>
        <taxon>Thermodesulfobacteriota</taxon>
        <taxon>Desulfobacteria</taxon>
        <taxon>Desulfobacterales</taxon>
        <taxon>Desulfobacteriaceae</taxon>
        <taxon>Desulfobacterium</taxon>
        <taxon>environmental samples</taxon>
    </lineage>
</organism>
<dbReference type="AlphaFoldDB" id="A0A445MXD3"/>
<name>A0A445MXD3_9BACT</name>
<sequence>MIQINFKRKGFMKRLFAFIVILIFCRPVYGEVLVYTISCSTKGVDIETGSYVKQKLRGYFVADITINQNKVNSSAMIFKGIDPSNAKIQETIPDTVFEFRKTTGSSGTEWVSMELYDESYGMDCILTGGAKRSDIGSSNRENIANGLNGNIVISGTLPLIDCDARSSGPMKLKLDVNKTKDANKATKNFPQVVESLQSELLSRGYQYY</sequence>
<accession>A0A445MXD3</accession>
<protein>
    <submittedName>
        <fullName evidence="1">Uncharacterized protein</fullName>
    </submittedName>
</protein>
<reference evidence="1" key="1">
    <citation type="submission" date="2018-01" db="EMBL/GenBank/DDBJ databases">
        <authorList>
            <person name="Regsiter A."/>
            <person name="William W."/>
        </authorList>
    </citation>
    <scope>NUCLEOTIDE SEQUENCE</scope>
    <source>
        <strain evidence="1">TRIP AH-1</strain>
    </source>
</reference>
<dbReference type="EMBL" id="OJIN01000117">
    <property type="protein sequence ID" value="SPD74011.1"/>
    <property type="molecule type" value="Genomic_DNA"/>
</dbReference>